<proteinExistence type="predicted"/>
<feature type="compositionally biased region" description="Basic and acidic residues" evidence="1">
    <location>
        <begin position="152"/>
        <end position="161"/>
    </location>
</feature>
<feature type="compositionally biased region" description="Polar residues" evidence="1">
    <location>
        <begin position="131"/>
        <end position="143"/>
    </location>
</feature>
<feature type="region of interest" description="Disordered" evidence="1">
    <location>
        <begin position="92"/>
        <end position="161"/>
    </location>
</feature>
<feature type="region of interest" description="Disordered" evidence="1">
    <location>
        <begin position="254"/>
        <end position="303"/>
    </location>
</feature>
<reference evidence="2" key="1">
    <citation type="submission" date="2018-07" db="EMBL/GenBank/DDBJ databases">
        <authorList>
            <person name="Quirk P.G."/>
            <person name="Krulwich T.A."/>
        </authorList>
    </citation>
    <scope>NUCLEOTIDE SEQUENCE</scope>
    <source>
        <strain evidence="2">96224</strain>
    </source>
</reference>
<gene>
    <name evidence="2" type="ORF">BGT96224V2_LOCUS4498</name>
</gene>
<feature type="non-terminal residue" evidence="2">
    <location>
        <position position="303"/>
    </location>
</feature>
<name>A0A381LBX0_BLUGR</name>
<feature type="compositionally biased region" description="Polar residues" evidence="1">
    <location>
        <begin position="257"/>
        <end position="284"/>
    </location>
</feature>
<accession>A0A381LBX0</accession>
<organism evidence="2">
    <name type="scientific">Blumeria graminis f. sp. tritici 96224</name>
    <dbReference type="NCBI Taxonomy" id="1268274"/>
    <lineage>
        <taxon>Eukaryota</taxon>
        <taxon>Fungi</taxon>
        <taxon>Dikarya</taxon>
        <taxon>Ascomycota</taxon>
        <taxon>Pezizomycotina</taxon>
        <taxon>Leotiomycetes</taxon>
        <taxon>Erysiphales</taxon>
        <taxon>Erysiphaceae</taxon>
        <taxon>Blumeria</taxon>
    </lineage>
</organism>
<dbReference type="AlphaFoldDB" id="A0A381LBX0"/>
<evidence type="ECO:0000313" key="2">
    <source>
        <dbReference type="EMBL" id="SUZ11335.1"/>
    </source>
</evidence>
<sequence>MEKEPFSESEKRFVVTQILKASSIPLERLVLLLSDCHQEPHWEHIYLPPGRTLQECKDAFEALISSHFSPYPGTSNHTSTKYCYQKRKPETEAVGPQALVPKDHKRRSSGIRNLEKSSQQHILPKPPSKEISISTTNLPSTQLLAKKRGRPSKAENERRQSELMARRELIAPTNSSFYSISQATSEGLSTTAGYTLIAPAPASTHSLGPYDSSYMAQNSPEVALTRPQVAGSGSLTTPFTRSAQFDNEKLLLHGSASPLTGQARATGSPASGINSRSGPLNSEIQKTDPVLTQAFPRELTKPS</sequence>
<evidence type="ECO:0000256" key="1">
    <source>
        <dbReference type="SAM" id="MobiDB-lite"/>
    </source>
</evidence>
<dbReference type="EMBL" id="UIGY01000120">
    <property type="protein sequence ID" value="SUZ11335.1"/>
    <property type="molecule type" value="Genomic_DNA"/>
</dbReference>
<dbReference type="OrthoDB" id="5371646at2759"/>
<protein>
    <submittedName>
        <fullName evidence="2">BgtA-20976</fullName>
    </submittedName>
</protein>